<comment type="caution">
    <text evidence="2">The sequence shown here is derived from an EMBL/GenBank/DDBJ whole genome shotgun (WGS) entry which is preliminary data.</text>
</comment>
<keyword evidence="1" id="KW-0812">Transmembrane</keyword>
<feature type="transmembrane region" description="Helical" evidence="1">
    <location>
        <begin position="117"/>
        <end position="135"/>
    </location>
</feature>
<evidence type="ECO:0000313" key="3">
    <source>
        <dbReference type="Proteomes" id="UP001430149"/>
    </source>
</evidence>
<proteinExistence type="predicted"/>
<gene>
    <name evidence="2" type="ORF">ISP19_00135</name>
</gene>
<dbReference type="EMBL" id="JADIKE010000015">
    <property type="protein sequence ID" value="MBM7123769.1"/>
    <property type="molecule type" value="Genomic_DNA"/>
</dbReference>
<reference evidence="2" key="1">
    <citation type="submission" date="2020-10" db="EMBL/GenBank/DDBJ databases">
        <title>Phylogeny of dyella-like bacteria.</title>
        <authorList>
            <person name="Fu J."/>
        </authorList>
    </citation>
    <scope>NUCLEOTIDE SEQUENCE</scope>
    <source>
        <strain evidence="2">DHOC52</strain>
    </source>
</reference>
<keyword evidence="3" id="KW-1185">Reference proteome</keyword>
<sequence length="151" mass="16952">MDFEEMNNFMSTYKTENQDIRFRIRKRGLESKERRLLGTVSSVYGFYLFLFAWGALAPFLDRTSAHFAITAMAGGSAFVVLIFGYIIYRVWRNPPPSAAVMAIPGLLIFLLGLPNLSLMLCIPSAFALVAFYYLGKTWKELAAMSAPPSDT</sequence>
<evidence type="ECO:0000313" key="2">
    <source>
        <dbReference type="EMBL" id="MBM7123769.1"/>
    </source>
</evidence>
<dbReference type="RefSeq" id="WP_204678217.1">
    <property type="nucleotide sequence ID" value="NZ_BSNR01000027.1"/>
</dbReference>
<keyword evidence="1" id="KW-1133">Transmembrane helix</keyword>
<feature type="transmembrane region" description="Helical" evidence="1">
    <location>
        <begin position="36"/>
        <end position="60"/>
    </location>
</feature>
<accession>A0ABS2JYQ4</accession>
<feature type="transmembrane region" description="Helical" evidence="1">
    <location>
        <begin position="66"/>
        <end position="88"/>
    </location>
</feature>
<organism evidence="2 3">
    <name type="scientific">Dyella flava</name>
    <dbReference type="NCBI Taxonomy" id="1920170"/>
    <lineage>
        <taxon>Bacteria</taxon>
        <taxon>Pseudomonadati</taxon>
        <taxon>Pseudomonadota</taxon>
        <taxon>Gammaproteobacteria</taxon>
        <taxon>Lysobacterales</taxon>
        <taxon>Rhodanobacteraceae</taxon>
        <taxon>Dyella</taxon>
    </lineage>
</organism>
<dbReference type="Proteomes" id="UP001430149">
    <property type="component" value="Unassembled WGS sequence"/>
</dbReference>
<keyword evidence="1" id="KW-0472">Membrane</keyword>
<evidence type="ECO:0000256" key="1">
    <source>
        <dbReference type="SAM" id="Phobius"/>
    </source>
</evidence>
<protein>
    <submittedName>
        <fullName evidence="2">Uncharacterized protein</fullName>
    </submittedName>
</protein>
<name>A0ABS2JYQ4_9GAMM</name>